<protein>
    <submittedName>
        <fullName evidence="1">Uncharacterized protein</fullName>
    </submittedName>
</protein>
<name>A0A927N6T4_9ACTN</name>
<comment type="caution">
    <text evidence="1">The sequence shown here is derived from an EMBL/GenBank/DDBJ whole genome shotgun (WGS) entry which is preliminary data.</text>
</comment>
<proteinExistence type="predicted"/>
<accession>A0A927N6T4</accession>
<gene>
    <name evidence="1" type="ORF">HEB94_010062</name>
</gene>
<sequence length="134" mass="15028">MVAVMDTYHASVERDGRFWLIRIREIDRSTQARHLREVDAMARDLIAVMRDVEPDSFELVVSHRLPDSVHAHLARAEKLRVESDLAKSRAAEESRAAVRELVDAGLPLRDIGQLLGISHQRAAQLAADTEPKAS</sequence>
<reference evidence="1" key="1">
    <citation type="submission" date="2020-10" db="EMBL/GenBank/DDBJ databases">
        <title>Sequencing the genomes of 1000 actinobacteria strains.</title>
        <authorList>
            <person name="Klenk H.-P."/>
        </authorList>
    </citation>
    <scope>NUCLEOTIDE SEQUENCE</scope>
    <source>
        <strain evidence="1">DSM 45354</strain>
    </source>
</reference>
<dbReference type="RefSeq" id="WP_192756123.1">
    <property type="nucleotide sequence ID" value="NZ_BAABJL010000160.1"/>
</dbReference>
<dbReference type="EMBL" id="JADBEM010000001">
    <property type="protein sequence ID" value="MBE1613214.1"/>
    <property type="molecule type" value="Genomic_DNA"/>
</dbReference>
<keyword evidence="2" id="KW-1185">Reference proteome</keyword>
<evidence type="ECO:0000313" key="2">
    <source>
        <dbReference type="Proteomes" id="UP000638648"/>
    </source>
</evidence>
<organism evidence="1 2">
    <name type="scientific">Actinopolymorpha pittospori</name>
    <dbReference type="NCBI Taxonomy" id="648752"/>
    <lineage>
        <taxon>Bacteria</taxon>
        <taxon>Bacillati</taxon>
        <taxon>Actinomycetota</taxon>
        <taxon>Actinomycetes</taxon>
        <taxon>Propionibacteriales</taxon>
        <taxon>Actinopolymorphaceae</taxon>
        <taxon>Actinopolymorpha</taxon>
    </lineage>
</organism>
<dbReference type="Proteomes" id="UP000638648">
    <property type="component" value="Unassembled WGS sequence"/>
</dbReference>
<evidence type="ECO:0000313" key="1">
    <source>
        <dbReference type="EMBL" id="MBE1613214.1"/>
    </source>
</evidence>
<dbReference type="AlphaFoldDB" id="A0A927N6T4"/>